<evidence type="ECO:0000256" key="1">
    <source>
        <dbReference type="SAM" id="MobiDB-lite"/>
    </source>
</evidence>
<reference evidence="3" key="1">
    <citation type="submission" date="2015-07" db="EMBL/GenBank/DDBJ databases">
        <title>Fjat-10053 dsm26.</title>
        <authorList>
            <person name="Liu B."/>
            <person name="Wang J."/>
            <person name="Zhu Y."/>
            <person name="Liu G."/>
            <person name="Chen Q."/>
            <person name="Chen Z."/>
            <person name="Lan J."/>
            <person name="Che J."/>
            <person name="Ge C."/>
            <person name="Shi H."/>
            <person name="Pan Z."/>
            <person name="Liu X."/>
        </authorList>
    </citation>
    <scope>NUCLEOTIDE SEQUENCE [LARGE SCALE GENOMIC DNA]</scope>
    <source>
        <strain evidence="3">DSM 26</strain>
    </source>
</reference>
<evidence type="ECO:0000313" key="3">
    <source>
        <dbReference type="Proteomes" id="UP000036780"/>
    </source>
</evidence>
<comment type="caution">
    <text evidence="2">The sequence shown here is derived from an EMBL/GenBank/DDBJ whole genome shotgun (WGS) entry which is preliminary data.</text>
</comment>
<name>A0A0L0QMC4_VIRPA</name>
<sequence length="148" mass="16777">MKKVFVLLGVLLIIMLVGCSTKNSESQSEINKDDETVTAESQDSNDSVGQLEESEEELNNTLEQVEDAETELYINMLNSLLNEYDTNYEEFDIKVALSLYEVVKGIAEQDIDVAYDMKESLLEPLSEKQAEVYGLFIDDVIELEESFK</sequence>
<keyword evidence="3" id="KW-1185">Reference proteome</keyword>
<dbReference type="PATRIC" id="fig|1473.5.peg.1531"/>
<dbReference type="EMBL" id="LGTO01000007">
    <property type="protein sequence ID" value="KNE19659.1"/>
    <property type="molecule type" value="Genomic_DNA"/>
</dbReference>
<dbReference type="RefSeq" id="WP_050352205.1">
    <property type="nucleotide sequence ID" value="NZ_CP073011.1"/>
</dbReference>
<dbReference type="AlphaFoldDB" id="A0A0L0QMC4"/>
<dbReference type="PROSITE" id="PS51257">
    <property type="entry name" value="PROKAR_LIPOPROTEIN"/>
    <property type="match status" value="1"/>
</dbReference>
<feature type="region of interest" description="Disordered" evidence="1">
    <location>
        <begin position="25"/>
        <end position="62"/>
    </location>
</feature>
<feature type="compositionally biased region" description="Acidic residues" evidence="1">
    <location>
        <begin position="52"/>
        <end position="62"/>
    </location>
</feature>
<dbReference type="Proteomes" id="UP000036780">
    <property type="component" value="Unassembled WGS sequence"/>
</dbReference>
<organism evidence="2 3">
    <name type="scientific">Virgibacillus pantothenticus</name>
    <dbReference type="NCBI Taxonomy" id="1473"/>
    <lineage>
        <taxon>Bacteria</taxon>
        <taxon>Bacillati</taxon>
        <taxon>Bacillota</taxon>
        <taxon>Bacilli</taxon>
        <taxon>Bacillales</taxon>
        <taxon>Bacillaceae</taxon>
        <taxon>Virgibacillus</taxon>
    </lineage>
</organism>
<proteinExistence type="predicted"/>
<gene>
    <name evidence="2" type="ORF">AFK71_14470</name>
</gene>
<dbReference type="GeneID" id="66871304"/>
<feature type="compositionally biased region" description="Polar residues" evidence="1">
    <location>
        <begin position="38"/>
        <end position="48"/>
    </location>
</feature>
<evidence type="ECO:0000313" key="2">
    <source>
        <dbReference type="EMBL" id="KNE19659.1"/>
    </source>
</evidence>
<protein>
    <recommendedName>
        <fullName evidence="4">Lipoprotein</fullName>
    </recommendedName>
</protein>
<accession>A0A0L0QMC4</accession>
<evidence type="ECO:0008006" key="4">
    <source>
        <dbReference type="Google" id="ProtNLM"/>
    </source>
</evidence>